<dbReference type="PANTHER" id="PTHR30136:SF24">
    <property type="entry name" value="HTH-TYPE TRANSCRIPTIONAL REPRESSOR ALLR"/>
    <property type="match status" value="1"/>
</dbReference>
<dbReference type="SUPFAM" id="SSF46785">
    <property type="entry name" value="Winged helix' DNA-binding domain"/>
    <property type="match status" value="1"/>
</dbReference>
<dbReference type="PROSITE" id="PS51078">
    <property type="entry name" value="ICLR_ED"/>
    <property type="match status" value="1"/>
</dbReference>
<dbReference type="AlphaFoldDB" id="A0A1M7CZH6"/>
<dbReference type="GO" id="GO:0003700">
    <property type="term" value="F:DNA-binding transcription factor activity"/>
    <property type="evidence" value="ECO:0007669"/>
    <property type="project" value="TreeGrafter"/>
</dbReference>
<dbReference type="PROSITE" id="PS51077">
    <property type="entry name" value="HTH_ICLR"/>
    <property type="match status" value="1"/>
</dbReference>
<keyword evidence="2" id="KW-0238">DNA-binding</keyword>
<keyword evidence="3" id="KW-0804">Transcription</keyword>
<evidence type="ECO:0000259" key="4">
    <source>
        <dbReference type="PROSITE" id="PS51077"/>
    </source>
</evidence>
<dbReference type="Pfam" id="PF09339">
    <property type="entry name" value="HTH_IclR"/>
    <property type="match status" value="1"/>
</dbReference>
<evidence type="ECO:0000256" key="1">
    <source>
        <dbReference type="ARBA" id="ARBA00023015"/>
    </source>
</evidence>
<dbReference type="InterPro" id="IPR050707">
    <property type="entry name" value="HTH_MetabolicPath_Reg"/>
</dbReference>
<evidence type="ECO:0000313" key="6">
    <source>
        <dbReference type="EMBL" id="SHL72610.1"/>
    </source>
</evidence>
<dbReference type="Pfam" id="PF01614">
    <property type="entry name" value="IclR_C"/>
    <property type="match status" value="1"/>
</dbReference>
<dbReference type="GO" id="GO:0003677">
    <property type="term" value="F:DNA binding"/>
    <property type="evidence" value="ECO:0007669"/>
    <property type="project" value="UniProtKB-KW"/>
</dbReference>
<organism evidence="6 7">
    <name type="scientific">Lacicoccus alkaliphilus DSM 16010</name>
    <dbReference type="NCBI Taxonomy" id="1123231"/>
    <lineage>
        <taxon>Bacteria</taxon>
        <taxon>Bacillati</taxon>
        <taxon>Bacillota</taxon>
        <taxon>Bacilli</taxon>
        <taxon>Bacillales</taxon>
        <taxon>Salinicoccaceae</taxon>
        <taxon>Lacicoccus</taxon>
    </lineage>
</organism>
<dbReference type="Gene3D" id="1.10.10.10">
    <property type="entry name" value="Winged helix-like DNA-binding domain superfamily/Winged helix DNA-binding domain"/>
    <property type="match status" value="1"/>
</dbReference>
<gene>
    <name evidence="6" type="ORF">SAMN02745189_00938</name>
</gene>
<dbReference type="InterPro" id="IPR036390">
    <property type="entry name" value="WH_DNA-bd_sf"/>
</dbReference>
<evidence type="ECO:0000256" key="2">
    <source>
        <dbReference type="ARBA" id="ARBA00023125"/>
    </source>
</evidence>
<dbReference type="SMART" id="SM00346">
    <property type="entry name" value="HTH_ICLR"/>
    <property type="match status" value="1"/>
</dbReference>
<keyword evidence="1" id="KW-0805">Transcription regulation</keyword>
<proteinExistence type="predicted"/>
<dbReference type="PANTHER" id="PTHR30136">
    <property type="entry name" value="HELIX-TURN-HELIX TRANSCRIPTIONAL REGULATOR, ICLR FAMILY"/>
    <property type="match status" value="1"/>
</dbReference>
<feature type="domain" description="HTH iclR-type" evidence="4">
    <location>
        <begin position="13"/>
        <end position="75"/>
    </location>
</feature>
<evidence type="ECO:0000259" key="5">
    <source>
        <dbReference type="PROSITE" id="PS51078"/>
    </source>
</evidence>
<dbReference type="GO" id="GO:0045892">
    <property type="term" value="P:negative regulation of DNA-templated transcription"/>
    <property type="evidence" value="ECO:0007669"/>
    <property type="project" value="TreeGrafter"/>
</dbReference>
<dbReference type="EMBL" id="FRCF01000002">
    <property type="protein sequence ID" value="SHL72610.1"/>
    <property type="molecule type" value="Genomic_DNA"/>
</dbReference>
<dbReference type="InterPro" id="IPR014757">
    <property type="entry name" value="Tscrpt_reg_IclR_C"/>
</dbReference>
<dbReference type="RefSeq" id="WP_072708780.1">
    <property type="nucleotide sequence ID" value="NZ_FRCF01000002.1"/>
</dbReference>
<accession>A0A1M7CZH6</accession>
<sequence>MNNQSPNGSFKSVAVLEKAIKIITFLEKSNTEIGLTDISKGTGINKATCYRILETFLLDNIVEFNEISRKYYLGHRLLQLGTRVKERINIGEKALPYLKDLTDKTRASSYLCVLNNNKSLCVERVEGHDVQILLMKVGDQWPLYIGAAPRAILAYLDDESIEHSLSSNDNLDFYNKRENDFYLNMIKEIREKGFSQSEEDVVDGVTSIGAPIFDHTGRIFGAVSISTATSLLSKNRTMLENAQLLINTANGISQSIGWRGEILI</sequence>
<evidence type="ECO:0000256" key="3">
    <source>
        <dbReference type="ARBA" id="ARBA00023163"/>
    </source>
</evidence>
<dbReference type="InterPro" id="IPR005471">
    <property type="entry name" value="Tscrpt_reg_IclR_N"/>
</dbReference>
<dbReference type="Proteomes" id="UP000184206">
    <property type="component" value="Unassembled WGS sequence"/>
</dbReference>
<evidence type="ECO:0000313" key="7">
    <source>
        <dbReference type="Proteomes" id="UP000184206"/>
    </source>
</evidence>
<protein>
    <submittedName>
        <fullName evidence="6">Transcriptional regulator, IclR family</fullName>
    </submittedName>
</protein>
<dbReference type="Gene3D" id="3.30.450.40">
    <property type="match status" value="1"/>
</dbReference>
<dbReference type="SUPFAM" id="SSF55781">
    <property type="entry name" value="GAF domain-like"/>
    <property type="match status" value="1"/>
</dbReference>
<name>A0A1M7CZH6_9BACL</name>
<dbReference type="InterPro" id="IPR029016">
    <property type="entry name" value="GAF-like_dom_sf"/>
</dbReference>
<dbReference type="STRING" id="1123231.SAMN02745189_00938"/>
<dbReference type="InterPro" id="IPR036388">
    <property type="entry name" value="WH-like_DNA-bd_sf"/>
</dbReference>
<feature type="domain" description="IclR-ED" evidence="5">
    <location>
        <begin position="76"/>
        <end position="258"/>
    </location>
</feature>
<reference evidence="6 7" key="1">
    <citation type="submission" date="2016-11" db="EMBL/GenBank/DDBJ databases">
        <authorList>
            <person name="Jaros S."/>
            <person name="Januszkiewicz K."/>
            <person name="Wedrychowicz H."/>
        </authorList>
    </citation>
    <scope>NUCLEOTIDE SEQUENCE [LARGE SCALE GENOMIC DNA]</scope>
    <source>
        <strain evidence="6 7">DSM 16010</strain>
    </source>
</reference>
<keyword evidence="7" id="KW-1185">Reference proteome</keyword>